<dbReference type="GO" id="GO:0005634">
    <property type="term" value="C:nucleus"/>
    <property type="evidence" value="ECO:0007669"/>
    <property type="project" value="TreeGrafter"/>
</dbReference>
<keyword evidence="1" id="KW-0479">Metal-binding</keyword>
<dbReference type="Proteomes" id="UP000279236">
    <property type="component" value="Unassembled WGS sequence"/>
</dbReference>
<accession>A0A427Y5H6</accession>
<evidence type="ECO:0000256" key="5">
    <source>
        <dbReference type="SAM" id="MobiDB-lite"/>
    </source>
</evidence>
<dbReference type="InterPro" id="IPR002893">
    <property type="entry name" value="Znf_MYND"/>
</dbReference>
<proteinExistence type="predicted"/>
<organism evidence="8 9">
    <name type="scientific">Apiotrichum porosum</name>
    <dbReference type="NCBI Taxonomy" id="105984"/>
    <lineage>
        <taxon>Eukaryota</taxon>
        <taxon>Fungi</taxon>
        <taxon>Dikarya</taxon>
        <taxon>Basidiomycota</taxon>
        <taxon>Agaricomycotina</taxon>
        <taxon>Tremellomycetes</taxon>
        <taxon>Trichosporonales</taxon>
        <taxon>Trichosporonaceae</taxon>
        <taxon>Apiotrichum</taxon>
    </lineage>
</organism>
<reference evidence="8 9" key="1">
    <citation type="submission" date="2018-11" db="EMBL/GenBank/DDBJ databases">
        <title>Genome sequence of Apiotrichum porosum DSM 27194.</title>
        <authorList>
            <person name="Aliyu H."/>
            <person name="Gorte O."/>
            <person name="Ochsenreither K."/>
        </authorList>
    </citation>
    <scope>NUCLEOTIDE SEQUENCE [LARGE SCALE GENOMIC DNA]</scope>
    <source>
        <strain evidence="8 9">DSM 27194</strain>
    </source>
</reference>
<feature type="domain" description="SET" evidence="6">
    <location>
        <begin position="82"/>
        <end position="321"/>
    </location>
</feature>
<comment type="caution">
    <text evidence="8">The sequence shown here is derived from an EMBL/GenBank/DDBJ whole genome shotgun (WGS) entry which is preliminary data.</text>
</comment>
<evidence type="ECO:0000256" key="1">
    <source>
        <dbReference type="ARBA" id="ARBA00022723"/>
    </source>
</evidence>
<dbReference type="Pfam" id="PF00856">
    <property type="entry name" value="SET"/>
    <property type="match status" value="1"/>
</dbReference>
<dbReference type="SMART" id="SM00317">
    <property type="entry name" value="SET"/>
    <property type="match status" value="1"/>
</dbReference>
<dbReference type="STRING" id="105984.A0A427Y5H6"/>
<gene>
    <name evidence="8" type="ORF">EHS24_004590</name>
</gene>
<evidence type="ECO:0000256" key="2">
    <source>
        <dbReference type="ARBA" id="ARBA00022771"/>
    </source>
</evidence>
<dbReference type="OrthoDB" id="265717at2759"/>
<dbReference type="Pfam" id="PF01753">
    <property type="entry name" value="zf-MYND"/>
    <property type="match status" value="1"/>
</dbReference>
<dbReference type="PROSITE" id="PS50280">
    <property type="entry name" value="SET"/>
    <property type="match status" value="1"/>
</dbReference>
<feature type="compositionally biased region" description="Low complexity" evidence="5">
    <location>
        <begin position="24"/>
        <end position="42"/>
    </location>
</feature>
<dbReference type="Gene3D" id="1.10.220.160">
    <property type="match status" value="1"/>
</dbReference>
<dbReference type="PROSITE" id="PS01360">
    <property type="entry name" value="ZF_MYND_1"/>
    <property type="match status" value="1"/>
</dbReference>
<evidence type="ECO:0000256" key="4">
    <source>
        <dbReference type="PROSITE-ProRule" id="PRU00134"/>
    </source>
</evidence>
<dbReference type="EMBL" id="RSCE01000002">
    <property type="protein sequence ID" value="RSH86343.1"/>
    <property type="molecule type" value="Genomic_DNA"/>
</dbReference>
<name>A0A427Y5H6_9TREE</name>
<keyword evidence="2 4" id="KW-0863">Zinc-finger</keyword>
<keyword evidence="9" id="KW-1185">Reference proteome</keyword>
<dbReference type="InterPro" id="IPR001214">
    <property type="entry name" value="SET_dom"/>
</dbReference>
<evidence type="ECO:0000256" key="3">
    <source>
        <dbReference type="ARBA" id="ARBA00022833"/>
    </source>
</evidence>
<sequence>MSSFASLRASRDARLAPTRHGVGSASDPASSASGSATAQAAGTPSDQAVVTACTSTSSAAIAGTTTTPSPATMALFPDLAPSPLEVRTSPTSGRGLYATRSITAGSTILVTQPLVGAVSTANLQQTCSGCFSASKKVSRCAACKALHYCSAQCQRQDWAQHKTECAALTRLRGMWARAYPDRARAGGDWTQVANMESHAKSLPEADKMKLASQVQHLRHYLSAATPDPEDPDTLHPADMAEYGFTSALELLDMCSAFSVNSFTLSTGDLTPVGVATSPLCALFNHSCEPNAVVVFPRAGRGMHVVAISDISQGQEVLTSYIDVSLPYAERQDDLLERYGFTCACPLCTRNADLGWADPRWCLLHRGCKSGGRGRVPNLRHDGQATVRCSCTKTFTVDVPQLKNLVESGKSVLAQDERGTLDPSTALSTLTSLVPRLAGLMPPSAHPLLQLLRLHALLLTPPATAVQQAEVATLLTAAAQGARESHPENHPTVGVILATRAKVMAMDVDGAVGAAGAAAVGRPVVAPQGDDSLGRVMLSPEGRRAKLDQLAACVGALRDASAACDLGFGHGGEVSEDLQSVLVGCERELDMLRR</sequence>
<evidence type="ECO:0000313" key="9">
    <source>
        <dbReference type="Proteomes" id="UP000279236"/>
    </source>
</evidence>
<dbReference type="GeneID" id="39589133"/>
<dbReference type="PANTHER" id="PTHR12197">
    <property type="entry name" value="HISTONE-LYSINE N-METHYLTRANSFERASE SMYD"/>
    <property type="match status" value="1"/>
</dbReference>
<dbReference type="InterPro" id="IPR046341">
    <property type="entry name" value="SET_dom_sf"/>
</dbReference>
<keyword evidence="3" id="KW-0862">Zinc</keyword>
<protein>
    <recommendedName>
        <fullName evidence="10">SET domain-containing protein</fullName>
    </recommendedName>
</protein>
<dbReference type="InterPro" id="IPR050869">
    <property type="entry name" value="H3K4_H4K5_MeTrfase"/>
</dbReference>
<dbReference type="AlphaFoldDB" id="A0A427Y5H6"/>
<evidence type="ECO:0000313" key="8">
    <source>
        <dbReference type="EMBL" id="RSH86343.1"/>
    </source>
</evidence>
<dbReference type="Gene3D" id="6.10.140.2220">
    <property type="match status" value="1"/>
</dbReference>
<evidence type="ECO:0008006" key="10">
    <source>
        <dbReference type="Google" id="ProtNLM"/>
    </source>
</evidence>
<dbReference type="PANTHER" id="PTHR12197:SF251">
    <property type="entry name" value="EG:BACR7C10.4 PROTEIN"/>
    <property type="match status" value="1"/>
</dbReference>
<dbReference type="RefSeq" id="XP_028479128.1">
    <property type="nucleotide sequence ID" value="XM_028620156.1"/>
</dbReference>
<evidence type="ECO:0000259" key="7">
    <source>
        <dbReference type="PROSITE" id="PS50865"/>
    </source>
</evidence>
<dbReference type="SUPFAM" id="SSF82199">
    <property type="entry name" value="SET domain"/>
    <property type="match status" value="1"/>
</dbReference>
<dbReference type="Gene3D" id="2.170.270.10">
    <property type="entry name" value="SET domain"/>
    <property type="match status" value="1"/>
</dbReference>
<feature type="region of interest" description="Disordered" evidence="5">
    <location>
        <begin position="1"/>
        <end position="42"/>
    </location>
</feature>
<dbReference type="PROSITE" id="PS50865">
    <property type="entry name" value="ZF_MYND_2"/>
    <property type="match status" value="1"/>
</dbReference>
<dbReference type="GO" id="GO:0008270">
    <property type="term" value="F:zinc ion binding"/>
    <property type="evidence" value="ECO:0007669"/>
    <property type="project" value="UniProtKB-KW"/>
</dbReference>
<feature type="domain" description="MYND-type" evidence="7">
    <location>
        <begin position="127"/>
        <end position="165"/>
    </location>
</feature>
<evidence type="ECO:0000259" key="6">
    <source>
        <dbReference type="PROSITE" id="PS50280"/>
    </source>
</evidence>